<proteinExistence type="predicted"/>
<feature type="compositionally biased region" description="Basic residues" evidence="1">
    <location>
        <begin position="53"/>
        <end position="65"/>
    </location>
</feature>
<dbReference type="HOGENOM" id="CLU_2041628_0_0_1"/>
<reference evidence="2" key="2">
    <citation type="submission" date="2015-03" db="UniProtKB">
        <authorList>
            <consortium name="EnsemblPlants"/>
        </authorList>
    </citation>
    <scope>IDENTIFICATION</scope>
</reference>
<sequence>MVTTSEEHEEDSVEEERGDRGREGRHGGAEGGESLLGEVRGGVGAEDNSKVRLGGRPRGRRRRWPLKRETTRSRSCSRRRRVLVADAVRGGSPAMVVRMRRTARPRQWHHTALLSAALVPR</sequence>
<reference evidence="2" key="1">
    <citation type="journal article" date="2009" name="Rice">
        <title>De Novo Next Generation Sequencing of Plant Genomes.</title>
        <authorList>
            <person name="Rounsley S."/>
            <person name="Marri P.R."/>
            <person name="Yu Y."/>
            <person name="He R."/>
            <person name="Sisneros N."/>
            <person name="Goicoechea J.L."/>
            <person name="Lee S.J."/>
            <person name="Angelova A."/>
            <person name="Kudrna D."/>
            <person name="Luo M."/>
            <person name="Affourtit J."/>
            <person name="Desany B."/>
            <person name="Knight J."/>
            <person name="Niazi F."/>
            <person name="Egholm M."/>
            <person name="Wing R.A."/>
        </authorList>
    </citation>
    <scope>NUCLEOTIDE SEQUENCE [LARGE SCALE GENOMIC DNA]</scope>
    <source>
        <strain evidence="2">cv. IRGC 105608</strain>
    </source>
</reference>
<dbReference type="Proteomes" id="UP000026960">
    <property type="component" value="Chromosome 6"/>
</dbReference>
<dbReference type="PaxDb" id="65489-OBART06G25220.1"/>
<evidence type="ECO:0000256" key="1">
    <source>
        <dbReference type="SAM" id="MobiDB-lite"/>
    </source>
</evidence>
<organism evidence="2">
    <name type="scientific">Oryza barthii</name>
    <dbReference type="NCBI Taxonomy" id="65489"/>
    <lineage>
        <taxon>Eukaryota</taxon>
        <taxon>Viridiplantae</taxon>
        <taxon>Streptophyta</taxon>
        <taxon>Embryophyta</taxon>
        <taxon>Tracheophyta</taxon>
        <taxon>Spermatophyta</taxon>
        <taxon>Magnoliopsida</taxon>
        <taxon>Liliopsida</taxon>
        <taxon>Poales</taxon>
        <taxon>Poaceae</taxon>
        <taxon>BOP clade</taxon>
        <taxon>Oryzoideae</taxon>
        <taxon>Oryzeae</taxon>
        <taxon>Oryzinae</taxon>
        <taxon>Oryza</taxon>
    </lineage>
</organism>
<accession>A0A0D3GK32</accession>
<evidence type="ECO:0000313" key="3">
    <source>
        <dbReference type="Proteomes" id="UP000026960"/>
    </source>
</evidence>
<evidence type="ECO:0000313" key="2">
    <source>
        <dbReference type="EnsemblPlants" id="OBART06G25220.1"/>
    </source>
</evidence>
<dbReference type="AlphaFoldDB" id="A0A0D3GK32"/>
<feature type="region of interest" description="Disordered" evidence="1">
    <location>
        <begin position="1"/>
        <end position="78"/>
    </location>
</feature>
<name>A0A0D3GK32_9ORYZ</name>
<feature type="compositionally biased region" description="Basic and acidic residues" evidence="1">
    <location>
        <begin position="15"/>
        <end position="28"/>
    </location>
</feature>
<dbReference type="Gramene" id="OBART06G25220.1">
    <property type="protein sequence ID" value="OBART06G25220.1"/>
    <property type="gene ID" value="OBART06G25220"/>
</dbReference>
<dbReference type="EnsemblPlants" id="OBART06G25220.1">
    <property type="protein sequence ID" value="OBART06G25220.1"/>
    <property type="gene ID" value="OBART06G25220"/>
</dbReference>
<keyword evidence="3" id="KW-1185">Reference proteome</keyword>
<protein>
    <submittedName>
        <fullName evidence="2">Uncharacterized protein</fullName>
    </submittedName>
</protein>